<dbReference type="RefSeq" id="XP_022493949.1">
    <property type="nucleotide sequence ID" value="XM_022626962.1"/>
</dbReference>
<proteinExistence type="predicted"/>
<organism evidence="1 2">
    <name type="scientific">Penicillium arizonense</name>
    <dbReference type="NCBI Taxonomy" id="1835702"/>
    <lineage>
        <taxon>Eukaryota</taxon>
        <taxon>Fungi</taxon>
        <taxon>Dikarya</taxon>
        <taxon>Ascomycota</taxon>
        <taxon>Pezizomycotina</taxon>
        <taxon>Eurotiomycetes</taxon>
        <taxon>Eurotiomycetidae</taxon>
        <taxon>Eurotiales</taxon>
        <taxon>Aspergillaceae</taxon>
        <taxon>Penicillium</taxon>
    </lineage>
</organism>
<keyword evidence="2" id="KW-1185">Reference proteome</keyword>
<dbReference type="Proteomes" id="UP000177622">
    <property type="component" value="Unassembled WGS sequence"/>
</dbReference>
<accession>A0A1F5LZE0</accession>
<evidence type="ECO:0008006" key="3">
    <source>
        <dbReference type="Google" id="ProtNLM"/>
    </source>
</evidence>
<name>A0A1F5LZE0_PENAI</name>
<reference evidence="1 2" key="1">
    <citation type="journal article" date="2016" name="Sci. Rep.">
        <title>Penicillium arizonense, a new, genome sequenced fungal species, reveals a high chemical diversity in secreted metabolites.</title>
        <authorList>
            <person name="Grijseels S."/>
            <person name="Nielsen J.C."/>
            <person name="Randelovic M."/>
            <person name="Nielsen J."/>
            <person name="Nielsen K.F."/>
            <person name="Workman M."/>
            <person name="Frisvad J.C."/>
        </authorList>
    </citation>
    <scope>NUCLEOTIDE SEQUENCE [LARGE SCALE GENOMIC DNA]</scope>
    <source>
        <strain evidence="1 2">CBS 141311</strain>
    </source>
</reference>
<dbReference type="EMBL" id="LXJU01000001">
    <property type="protein sequence ID" value="OGE58527.1"/>
    <property type="molecule type" value="Genomic_DNA"/>
</dbReference>
<protein>
    <recommendedName>
        <fullName evidence="3">Fungal N-terminal domain-containing protein</fullName>
    </recommendedName>
</protein>
<sequence>MHWWDRQLFQSQETLLAAITTANLFITIGSSRVTAETKDTIESHEQNLVQAITNLNVVIDQIHQQQQSLPVALLGGLPVQAIAREELISELDNGVAVLTSSGKTFEGLLSATTQLKSQQRFGGIQVTDDSRALLGIMNPSAGSSQITQTMTNISIVRGGRGIIGVANNLDINKFFD</sequence>
<evidence type="ECO:0000313" key="1">
    <source>
        <dbReference type="EMBL" id="OGE58527.1"/>
    </source>
</evidence>
<gene>
    <name evidence="1" type="ORF">PENARI_c001G10614</name>
</gene>
<evidence type="ECO:0000313" key="2">
    <source>
        <dbReference type="Proteomes" id="UP000177622"/>
    </source>
</evidence>
<comment type="caution">
    <text evidence="1">The sequence shown here is derived from an EMBL/GenBank/DDBJ whole genome shotgun (WGS) entry which is preliminary data.</text>
</comment>
<dbReference type="GeneID" id="34571696"/>
<dbReference type="AlphaFoldDB" id="A0A1F5LZE0"/>